<protein>
    <submittedName>
        <fullName evidence="1">Uncharacterized protein</fullName>
    </submittedName>
</protein>
<reference evidence="1" key="1">
    <citation type="submission" date="2014-09" db="EMBL/GenBank/DDBJ databases">
        <authorList>
            <person name="Magalhaes I.L.F."/>
            <person name="Oliveira U."/>
            <person name="Santos F.R."/>
            <person name="Vidigal T.H.D.A."/>
            <person name="Brescovit A.D."/>
            <person name="Santos A.J."/>
        </authorList>
    </citation>
    <scope>NUCLEOTIDE SEQUENCE</scope>
    <source>
        <tissue evidence="1">Shoot tissue taken approximately 20 cm above the soil surface</tissue>
    </source>
</reference>
<name>A0A0A9B220_ARUDO</name>
<proteinExistence type="predicted"/>
<evidence type="ECO:0000313" key="1">
    <source>
        <dbReference type="EMBL" id="JAD56163.1"/>
    </source>
</evidence>
<dbReference type="AlphaFoldDB" id="A0A0A9B220"/>
<accession>A0A0A9B220</accession>
<organism evidence="1">
    <name type="scientific">Arundo donax</name>
    <name type="common">Giant reed</name>
    <name type="synonym">Donax arundinaceus</name>
    <dbReference type="NCBI Taxonomy" id="35708"/>
    <lineage>
        <taxon>Eukaryota</taxon>
        <taxon>Viridiplantae</taxon>
        <taxon>Streptophyta</taxon>
        <taxon>Embryophyta</taxon>
        <taxon>Tracheophyta</taxon>
        <taxon>Spermatophyta</taxon>
        <taxon>Magnoliopsida</taxon>
        <taxon>Liliopsida</taxon>
        <taxon>Poales</taxon>
        <taxon>Poaceae</taxon>
        <taxon>PACMAD clade</taxon>
        <taxon>Arundinoideae</taxon>
        <taxon>Arundineae</taxon>
        <taxon>Arundo</taxon>
    </lineage>
</organism>
<dbReference type="EMBL" id="GBRH01241732">
    <property type="protein sequence ID" value="JAD56163.1"/>
    <property type="molecule type" value="Transcribed_RNA"/>
</dbReference>
<sequence length="104" mass="10855">MRALDSLSSMSFDLRHSCIRTPSATSESIVAFAASSCCLVSVAKAFASTAALSLSPTLTFRPSIVARRISISCFKPSISDSAYSHCFARAASDSAVASSCCFSL</sequence>
<reference evidence="1" key="2">
    <citation type="journal article" date="2015" name="Data Brief">
        <title>Shoot transcriptome of the giant reed, Arundo donax.</title>
        <authorList>
            <person name="Barrero R.A."/>
            <person name="Guerrero F.D."/>
            <person name="Moolhuijzen P."/>
            <person name="Goolsby J.A."/>
            <person name="Tidwell J."/>
            <person name="Bellgard S.E."/>
            <person name="Bellgard M.I."/>
        </authorList>
    </citation>
    <scope>NUCLEOTIDE SEQUENCE</scope>
    <source>
        <tissue evidence="1">Shoot tissue taken approximately 20 cm above the soil surface</tissue>
    </source>
</reference>